<evidence type="ECO:0008006" key="4">
    <source>
        <dbReference type="Google" id="ProtNLM"/>
    </source>
</evidence>
<feature type="transmembrane region" description="Helical" evidence="1">
    <location>
        <begin position="94"/>
        <end position="114"/>
    </location>
</feature>
<dbReference type="Proteomes" id="UP000198725">
    <property type="component" value="Unassembled WGS sequence"/>
</dbReference>
<sequence>MNAPAPVQGRWSKVEFYASYFLMAVLASVILTRLGFAEVWSVPRLDIVLGVIALALMVASVWIARRRRGLRLLIVGYAAATQLLPMTFRHPEILLPLIGALIPVAIAIWALVALSRKDLHERRTPGS</sequence>
<evidence type="ECO:0000313" key="2">
    <source>
        <dbReference type="EMBL" id="SFL28700.1"/>
    </source>
</evidence>
<feature type="transmembrane region" description="Helical" evidence="1">
    <location>
        <begin position="42"/>
        <end position="63"/>
    </location>
</feature>
<dbReference type="EMBL" id="FOSR01000025">
    <property type="protein sequence ID" value="SFL28700.1"/>
    <property type="molecule type" value="Genomic_DNA"/>
</dbReference>
<keyword evidence="1" id="KW-1133">Transmembrane helix</keyword>
<keyword evidence="1" id="KW-0812">Transmembrane</keyword>
<dbReference type="RefSeq" id="WP_092705285.1">
    <property type="nucleotide sequence ID" value="NZ_FOSR01000025.1"/>
</dbReference>
<evidence type="ECO:0000313" key="3">
    <source>
        <dbReference type="Proteomes" id="UP000198725"/>
    </source>
</evidence>
<name>A0A1I4GGQ0_9GAMM</name>
<feature type="transmembrane region" description="Helical" evidence="1">
    <location>
        <begin position="70"/>
        <end position="88"/>
    </location>
</feature>
<reference evidence="3" key="1">
    <citation type="submission" date="2016-10" db="EMBL/GenBank/DDBJ databases">
        <authorList>
            <person name="Varghese N."/>
            <person name="Submissions S."/>
        </authorList>
    </citation>
    <scope>NUCLEOTIDE SEQUENCE [LARGE SCALE GENOMIC DNA]</scope>
    <source>
        <strain evidence="3">MO64</strain>
    </source>
</reference>
<accession>A0A1I4GGQ0</accession>
<keyword evidence="3" id="KW-1185">Reference proteome</keyword>
<protein>
    <recommendedName>
        <fullName evidence="4">LrgA</fullName>
    </recommendedName>
</protein>
<feature type="transmembrane region" description="Helical" evidence="1">
    <location>
        <begin position="16"/>
        <end position="36"/>
    </location>
</feature>
<dbReference type="AlphaFoldDB" id="A0A1I4GGQ0"/>
<organism evidence="2 3">
    <name type="scientific">Rhodanobacter glycinis</name>
    <dbReference type="NCBI Taxonomy" id="582702"/>
    <lineage>
        <taxon>Bacteria</taxon>
        <taxon>Pseudomonadati</taxon>
        <taxon>Pseudomonadota</taxon>
        <taxon>Gammaproteobacteria</taxon>
        <taxon>Lysobacterales</taxon>
        <taxon>Rhodanobacteraceae</taxon>
        <taxon>Rhodanobacter</taxon>
    </lineage>
</organism>
<keyword evidence="1" id="KW-0472">Membrane</keyword>
<gene>
    <name evidence="2" type="ORF">SAMN05192579_1251</name>
</gene>
<proteinExistence type="predicted"/>
<evidence type="ECO:0000256" key="1">
    <source>
        <dbReference type="SAM" id="Phobius"/>
    </source>
</evidence>